<reference evidence="10" key="1">
    <citation type="submission" date="2015-02" db="EMBL/GenBank/DDBJ databases">
        <title>Genome sequencing for Strongylocentrotus purpuratus.</title>
        <authorList>
            <person name="Murali S."/>
            <person name="Liu Y."/>
            <person name="Vee V."/>
            <person name="English A."/>
            <person name="Wang M."/>
            <person name="Skinner E."/>
            <person name="Han Y."/>
            <person name="Muzny D.M."/>
            <person name="Worley K.C."/>
            <person name="Gibbs R.A."/>
        </authorList>
    </citation>
    <scope>NUCLEOTIDE SEQUENCE</scope>
</reference>
<dbReference type="OMA" id="FLPFMRY"/>
<dbReference type="GO" id="GO:0008202">
    <property type="term" value="P:steroid metabolic process"/>
    <property type="evidence" value="ECO:0000318"/>
    <property type="project" value="GO_Central"/>
</dbReference>
<dbReference type="EnsemblMetazoa" id="XM_030981839">
    <property type="protein sequence ID" value="XP_030837699"/>
    <property type="gene ID" value="LOC105440952"/>
</dbReference>
<dbReference type="PRINTS" id="PR00385">
    <property type="entry name" value="P450"/>
</dbReference>
<evidence type="ECO:0000256" key="3">
    <source>
        <dbReference type="ARBA" id="ARBA00022723"/>
    </source>
</evidence>
<evidence type="ECO:0000256" key="4">
    <source>
        <dbReference type="ARBA" id="ARBA00023002"/>
    </source>
</evidence>
<evidence type="ECO:0000256" key="7">
    <source>
        <dbReference type="PIRSR" id="PIRSR602401-1"/>
    </source>
</evidence>
<dbReference type="AlphaFoldDB" id="A0A7M7SX40"/>
<dbReference type="GeneID" id="105440952"/>
<dbReference type="RefSeq" id="XP_030837699.1">
    <property type="nucleotide sequence ID" value="XM_030981839.1"/>
</dbReference>
<keyword evidence="3 7" id="KW-0479">Metal-binding</keyword>
<dbReference type="SUPFAM" id="SSF48264">
    <property type="entry name" value="Cytochrome P450"/>
    <property type="match status" value="1"/>
</dbReference>
<organism evidence="9 10">
    <name type="scientific">Strongylocentrotus purpuratus</name>
    <name type="common">Purple sea urchin</name>
    <dbReference type="NCBI Taxonomy" id="7668"/>
    <lineage>
        <taxon>Eukaryota</taxon>
        <taxon>Metazoa</taxon>
        <taxon>Echinodermata</taxon>
        <taxon>Eleutherozoa</taxon>
        <taxon>Echinozoa</taxon>
        <taxon>Echinoidea</taxon>
        <taxon>Euechinoidea</taxon>
        <taxon>Echinacea</taxon>
        <taxon>Camarodonta</taxon>
        <taxon>Echinidea</taxon>
        <taxon>Strongylocentrotidae</taxon>
        <taxon>Strongylocentrotus</taxon>
    </lineage>
</organism>
<dbReference type="InterPro" id="IPR036396">
    <property type="entry name" value="Cyt_P450_sf"/>
</dbReference>
<dbReference type="InterPro" id="IPR017972">
    <property type="entry name" value="Cyt_P450_CS"/>
</dbReference>
<comment type="similarity">
    <text evidence="2 8">Belongs to the cytochrome P450 family.</text>
</comment>
<dbReference type="FunFam" id="1.10.630.10:FF:000036">
    <property type="entry name" value="CYtochrome P450 family"/>
    <property type="match status" value="1"/>
</dbReference>
<dbReference type="GO" id="GO:0016712">
    <property type="term" value="F:oxidoreductase activity, acting on paired donors, with incorporation or reduction of molecular oxygen, reduced flavin or flavoprotein as one donor, and incorporation of one atom of oxygen"/>
    <property type="evidence" value="ECO:0000318"/>
    <property type="project" value="GO_Central"/>
</dbReference>
<dbReference type="InterPro" id="IPR050182">
    <property type="entry name" value="Cytochrome_P450_fam2"/>
</dbReference>
<evidence type="ECO:0000256" key="5">
    <source>
        <dbReference type="ARBA" id="ARBA00023004"/>
    </source>
</evidence>
<protein>
    <submittedName>
        <fullName evidence="9">Uncharacterized protein</fullName>
    </submittedName>
</protein>
<dbReference type="PROSITE" id="PS00086">
    <property type="entry name" value="CYTOCHROME_P450"/>
    <property type="match status" value="1"/>
</dbReference>
<proteinExistence type="inferred from homology"/>
<evidence type="ECO:0000313" key="9">
    <source>
        <dbReference type="EnsemblMetazoa" id="XP_030837699"/>
    </source>
</evidence>
<dbReference type="GO" id="GO:0006805">
    <property type="term" value="P:xenobiotic metabolic process"/>
    <property type="evidence" value="ECO:0000318"/>
    <property type="project" value="GO_Central"/>
</dbReference>
<dbReference type="GO" id="GO:0005506">
    <property type="term" value="F:iron ion binding"/>
    <property type="evidence" value="ECO:0007669"/>
    <property type="project" value="InterPro"/>
</dbReference>
<keyword evidence="7 8" id="KW-0349">Heme</keyword>
<keyword evidence="10" id="KW-1185">Reference proteome</keyword>
<evidence type="ECO:0000256" key="2">
    <source>
        <dbReference type="ARBA" id="ARBA00010617"/>
    </source>
</evidence>
<name>A0A7M7SX40_STRPU</name>
<dbReference type="OrthoDB" id="1055148at2759"/>
<dbReference type="KEGG" id="spu:105440952"/>
<sequence length="508" mass="57660">METKVLPFDVNSYTLGVAFCTCFLSWVAVKRYRTEAKEESLHSLPPGPPKWPLLGNIPGMMMAGSSSKYLSDLVSEYGPVYTLYMGPRPVVVLNKYDIMKQALMDGHLLSDRGDLPALDDYFKGRGIVGSHYTEYWKNTRSFVIHSLRQFGVDRQSFESVIASQADILVEDIRKRGTFDPLLCLQSNVCSVICGVVFGKQYNLDNPRFTDLLETVYKALRAIEYAAVSSLVPGLHYLPGCSYQKFYACMDKLMRFFREEINAHDETLDPDSPRDVIDMYLSKIRRASPEDPTYGLFSKTNLEFVVNDLFMAGTETSASVLYWAILLIASNPGIQERLQKEVDDVTTHCDHVSIADAASMPYTRATIDESLRYASVAISSMRSTTSTMTLGKYRFEVGTWVMLNYEYAMFDPDHWSEPKRFKPERFLDDHGQYCPDEQLIPFSIGKRNCIGEKLGRMELFIFFTNIIKNFELVFPDDAPHPSVEAATGGMMRVPNRYSITFKDRTTTAA</sequence>
<dbReference type="GO" id="GO:0006082">
    <property type="term" value="P:organic acid metabolic process"/>
    <property type="evidence" value="ECO:0000318"/>
    <property type="project" value="GO_Central"/>
</dbReference>
<comment type="cofactor">
    <cofactor evidence="1 7">
        <name>heme</name>
        <dbReference type="ChEBI" id="CHEBI:30413"/>
    </cofactor>
</comment>
<feature type="binding site" description="axial binding residue" evidence="7">
    <location>
        <position position="448"/>
    </location>
    <ligand>
        <name>heme</name>
        <dbReference type="ChEBI" id="CHEBI:30413"/>
    </ligand>
    <ligandPart>
        <name>Fe</name>
        <dbReference type="ChEBI" id="CHEBI:18248"/>
    </ligandPart>
</feature>
<dbReference type="Pfam" id="PF00067">
    <property type="entry name" value="p450"/>
    <property type="match status" value="1"/>
</dbReference>
<dbReference type="Gene3D" id="1.10.630.10">
    <property type="entry name" value="Cytochrome P450"/>
    <property type="match status" value="1"/>
</dbReference>
<dbReference type="GO" id="GO:0008395">
    <property type="term" value="F:steroid hydroxylase activity"/>
    <property type="evidence" value="ECO:0000318"/>
    <property type="project" value="GO_Central"/>
</dbReference>
<keyword evidence="5 7" id="KW-0408">Iron</keyword>
<dbReference type="InterPro" id="IPR001128">
    <property type="entry name" value="Cyt_P450"/>
</dbReference>
<keyword evidence="4 8" id="KW-0560">Oxidoreductase</keyword>
<dbReference type="Proteomes" id="UP000007110">
    <property type="component" value="Unassembled WGS sequence"/>
</dbReference>
<evidence type="ECO:0000256" key="1">
    <source>
        <dbReference type="ARBA" id="ARBA00001971"/>
    </source>
</evidence>
<evidence type="ECO:0000256" key="6">
    <source>
        <dbReference type="ARBA" id="ARBA00023033"/>
    </source>
</evidence>
<dbReference type="PANTHER" id="PTHR24300:SF403">
    <property type="entry name" value="CYTOCHROME P450 306A1"/>
    <property type="match status" value="1"/>
</dbReference>
<reference evidence="9" key="2">
    <citation type="submission" date="2021-01" db="UniProtKB">
        <authorList>
            <consortium name="EnsemblMetazoa"/>
        </authorList>
    </citation>
    <scope>IDENTIFICATION</scope>
</reference>
<dbReference type="PANTHER" id="PTHR24300">
    <property type="entry name" value="CYTOCHROME P450 508A4-RELATED"/>
    <property type="match status" value="1"/>
</dbReference>
<evidence type="ECO:0000313" key="10">
    <source>
        <dbReference type="Proteomes" id="UP000007110"/>
    </source>
</evidence>
<dbReference type="GO" id="GO:0005737">
    <property type="term" value="C:cytoplasm"/>
    <property type="evidence" value="ECO:0000318"/>
    <property type="project" value="GO_Central"/>
</dbReference>
<dbReference type="GO" id="GO:0020037">
    <property type="term" value="F:heme binding"/>
    <property type="evidence" value="ECO:0000318"/>
    <property type="project" value="GO_Central"/>
</dbReference>
<keyword evidence="6 8" id="KW-0503">Monooxygenase</keyword>
<accession>A0A7M7SX40</accession>
<dbReference type="PRINTS" id="PR00463">
    <property type="entry name" value="EP450I"/>
</dbReference>
<dbReference type="InterPro" id="IPR002401">
    <property type="entry name" value="Cyt_P450_E_grp-I"/>
</dbReference>
<dbReference type="InParanoid" id="A0A7M7SX40"/>
<evidence type="ECO:0000256" key="8">
    <source>
        <dbReference type="RuleBase" id="RU000461"/>
    </source>
</evidence>